<proteinExistence type="predicted"/>
<evidence type="ECO:0000313" key="1">
    <source>
        <dbReference type="EMBL" id="KAI4313130.1"/>
    </source>
</evidence>
<name>A0ACB9LQQ5_BAUVA</name>
<accession>A0ACB9LQQ5</accession>
<keyword evidence="2" id="KW-1185">Reference proteome</keyword>
<organism evidence="1 2">
    <name type="scientific">Bauhinia variegata</name>
    <name type="common">Purple orchid tree</name>
    <name type="synonym">Phanera variegata</name>
    <dbReference type="NCBI Taxonomy" id="167791"/>
    <lineage>
        <taxon>Eukaryota</taxon>
        <taxon>Viridiplantae</taxon>
        <taxon>Streptophyta</taxon>
        <taxon>Embryophyta</taxon>
        <taxon>Tracheophyta</taxon>
        <taxon>Spermatophyta</taxon>
        <taxon>Magnoliopsida</taxon>
        <taxon>eudicotyledons</taxon>
        <taxon>Gunneridae</taxon>
        <taxon>Pentapetalae</taxon>
        <taxon>rosids</taxon>
        <taxon>fabids</taxon>
        <taxon>Fabales</taxon>
        <taxon>Fabaceae</taxon>
        <taxon>Cercidoideae</taxon>
        <taxon>Cercideae</taxon>
        <taxon>Bauhiniinae</taxon>
        <taxon>Bauhinia</taxon>
    </lineage>
</organism>
<gene>
    <name evidence="1" type="ORF">L6164_026137</name>
</gene>
<protein>
    <submittedName>
        <fullName evidence="1">Uncharacterized protein</fullName>
    </submittedName>
</protein>
<reference evidence="1 2" key="1">
    <citation type="journal article" date="2022" name="DNA Res.">
        <title>Chromosomal-level genome assembly of the orchid tree Bauhinia variegata (Leguminosae; Cercidoideae) supports the allotetraploid origin hypothesis of Bauhinia.</title>
        <authorList>
            <person name="Zhong Y."/>
            <person name="Chen Y."/>
            <person name="Zheng D."/>
            <person name="Pang J."/>
            <person name="Liu Y."/>
            <person name="Luo S."/>
            <person name="Meng S."/>
            <person name="Qian L."/>
            <person name="Wei D."/>
            <person name="Dai S."/>
            <person name="Zhou R."/>
        </authorList>
    </citation>
    <scope>NUCLEOTIDE SEQUENCE [LARGE SCALE GENOMIC DNA]</scope>
    <source>
        <strain evidence="1">BV-YZ2020</strain>
    </source>
</reference>
<comment type="caution">
    <text evidence="1">The sequence shown here is derived from an EMBL/GenBank/DDBJ whole genome shotgun (WGS) entry which is preliminary data.</text>
</comment>
<evidence type="ECO:0000313" key="2">
    <source>
        <dbReference type="Proteomes" id="UP000828941"/>
    </source>
</evidence>
<sequence>MMRKEDQGFHPFLLKVLPNPPLELVTPEVIVKVLASFPHQSNHVVLWNYGAKVEMVKGKLEDQGASQKDDGVTNVGVTARFTISGRKALQKFLDQAYVNPSITVENFNNMVNLIKKVDTISFKEDELMPKASKHTIALHIALKCVGCIVAKSSNIVVRAFDGTRRDVLGDIVLPLEISPSKFNVVFQVMDIEPAYTMLLGRLWIHAAGAVSSTLHQKLKYINNGRVITMKGEEDLLMSKPNNLPYVEAADKALENSFQTLELEHDTINRKVVHMMRKNGFQQGKGLGTHLQGINALVSLPENVGRQELGYSSLVDPKENNLSNRNGTPNLCQTFTKSSDIMASLKDEDLMPVVNILGEGAGGHLWIRPCMEDENLDNWEMELLQDLIYFE</sequence>
<dbReference type="EMBL" id="CM039436">
    <property type="protein sequence ID" value="KAI4313130.1"/>
    <property type="molecule type" value="Genomic_DNA"/>
</dbReference>
<dbReference type="Proteomes" id="UP000828941">
    <property type="component" value="Chromosome 11"/>
</dbReference>